<proteinExistence type="predicted"/>
<accession>A0A812MJ98</accession>
<protein>
    <submittedName>
        <fullName evidence="1">Ankrd29 protein</fullName>
    </submittedName>
</protein>
<gene>
    <name evidence="1" type="primary">ankrd29</name>
    <name evidence="1" type="ORF">SPIL2461_LOCUS5747</name>
</gene>
<dbReference type="Proteomes" id="UP000649617">
    <property type="component" value="Unassembled WGS sequence"/>
</dbReference>
<comment type="caution">
    <text evidence="1">The sequence shown here is derived from an EMBL/GenBank/DDBJ whole genome shotgun (WGS) entry which is preliminary data.</text>
</comment>
<evidence type="ECO:0000313" key="1">
    <source>
        <dbReference type="EMBL" id="CAE7266094.1"/>
    </source>
</evidence>
<sequence length="55" mass="5859">ASASLAARACGIDPVAACSRCRRFATAGWSDSSFPCSPTWAPWSRTRLTGGQQRQ</sequence>
<feature type="non-terminal residue" evidence="1">
    <location>
        <position position="1"/>
    </location>
</feature>
<reference evidence="1" key="1">
    <citation type="submission" date="2021-02" db="EMBL/GenBank/DDBJ databases">
        <authorList>
            <person name="Dougan E. K."/>
            <person name="Rhodes N."/>
            <person name="Thang M."/>
            <person name="Chan C."/>
        </authorList>
    </citation>
    <scope>NUCLEOTIDE SEQUENCE</scope>
</reference>
<keyword evidence="2" id="KW-1185">Reference proteome</keyword>
<dbReference type="EMBL" id="CAJNIZ010008313">
    <property type="protein sequence ID" value="CAE7266094.1"/>
    <property type="molecule type" value="Genomic_DNA"/>
</dbReference>
<evidence type="ECO:0000313" key="2">
    <source>
        <dbReference type="Proteomes" id="UP000649617"/>
    </source>
</evidence>
<dbReference type="AlphaFoldDB" id="A0A812MJ98"/>
<organism evidence="1 2">
    <name type="scientific">Symbiodinium pilosum</name>
    <name type="common">Dinoflagellate</name>
    <dbReference type="NCBI Taxonomy" id="2952"/>
    <lineage>
        <taxon>Eukaryota</taxon>
        <taxon>Sar</taxon>
        <taxon>Alveolata</taxon>
        <taxon>Dinophyceae</taxon>
        <taxon>Suessiales</taxon>
        <taxon>Symbiodiniaceae</taxon>
        <taxon>Symbiodinium</taxon>
    </lineage>
</organism>
<feature type="non-terminal residue" evidence="1">
    <location>
        <position position="55"/>
    </location>
</feature>
<name>A0A812MJ98_SYMPI</name>